<feature type="binding site" evidence="12 13">
    <location>
        <begin position="61"/>
        <end position="64"/>
    </location>
    <ligand>
        <name>substrate</name>
    </ligand>
</feature>
<evidence type="ECO:0000256" key="5">
    <source>
        <dbReference type="ARBA" id="ARBA00013061"/>
    </source>
</evidence>
<keyword evidence="8 12" id="KW-0547">Nucleotide-binding</keyword>
<keyword evidence="10 12" id="KW-0067">ATP-binding</keyword>
<keyword evidence="11 12" id="KW-0324">Glycolysis</keyword>
<keyword evidence="12" id="KW-0963">Cytoplasm</keyword>
<evidence type="ECO:0000256" key="12">
    <source>
        <dbReference type="HAMAP-Rule" id="MF_00145"/>
    </source>
</evidence>
<dbReference type="UniPathway" id="UPA00109">
    <property type="reaction ID" value="UER00185"/>
</dbReference>
<feature type="binding site" evidence="13">
    <location>
        <position position="38"/>
    </location>
    <ligand>
        <name>(2R)-3-phosphoglycerate</name>
        <dbReference type="ChEBI" id="CHEBI:58272"/>
    </ligand>
</feature>
<keyword evidence="9 12" id="KW-0418">Kinase</keyword>
<dbReference type="PIRSF" id="PIRSF000724">
    <property type="entry name" value="Pgk"/>
    <property type="match status" value="1"/>
</dbReference>
<dbReference type="HAMAP" id="MF_00145">
    <property type="entry name" value="Phosphoglyc_kinase"/>
    <property type="match status" value="1"/>
</dbReference>
<dbReference type="PANTHER" id="PTHR11406:SF23">
    <property type="entry name" value="PHOSPHOGLYCERATE KINASE 1, CHLOROPLASTIC-RELATED"/>
    <property type="match status" value="1"/>
</dbReference>
<dbReference type="EC" id="2.7.2.3" evidence="5 12"/>
<evidence type="ECO:0000256" key="14">
    <source>
        <dbReference type="PIRSR" id="PIRSR000724-2"/>
    </source>
</evidence>
<dbReference type="Proteomes" id="UP000467132">
    <property type="component" value="Unassembled WGS sequence"/>
</dbReference>
<evidence type="ECO:0000256" key="15">
    <source>
        <dbReference type="RuleBase" id="RU000532"/>
    </source>
</evidence>
<comment type="subcellular location">
    <subcellularLocation>
        <location evidence="12">Cytoplasm</location>
    </subcellularLocation>
</comment>
<dbReference type="GO" id="GO:0005524">
    <property type="term" value="F:ATP binding"/>
    <property type="evidence" value="ECO:0007669"/>
    <property type="project" value="UniProtKB-KW"/>
</dbReference>
<dbReference type="InterPro" id="IPR015824">
    <property type="entry name" value="Phosphoglycerate_kinase_N"/>
</dbReference>
<evidence type="ECO:0000256" key="8">
    <source>
        <dbReference type="ARBA" id="ARBA00022741"/>
    </source>
</evidence>
<reference evidence="16 17" key="1">
    <citation type="submission" date="2018-08" db="EMBL/GenBank/DDBJ databases">
        <title>Murine metabolic-syndrome-specific gut microbial biobank.</title>
        <authorList>
            <person name="Liu C."/>
        </authorList>
    </citation>
    <scope>NUCLEOTIDE SEQUENCE [LARGE SCALE GENOMIC DNA]</scope>
    <source>
        <strain evidence="16 17">583</strain>
    </source>
</reference>
<evidence type="ECO:0000256" key="7">
    <source>
        <dbReference type="ARBA" id="ARBA00022679"/>
    </source>
</evidence>
<dbReference type="FunFam" id="3.40.50.1260:FF:000003">
    <property type="entry name" value="Phosphoglycerate kinase"/>
    <property type="match status" value="1"/>
</dbReference>
<sequence length="397" mass="43505">MQNKKTVEDLDIRGKRVLVRCDFNVPMDENRNITDDRRIKSALPTIKYILENDGKVVLMSHLGRPKGEAKKEFSLEPVAKRLADLLGREVIFAEDDEVVGESAKKAVSEMEIGDVVLLQNTRFRKEEKKNEEEFAKSLASLGDIFVNDAFGTAHRAHASNVGVSNHLPSAIGYLVKRELDIMAGAISNPERPFLAILGGAKVTDKIGVIENLLDKVDSLIIGGGMSYTFLNAKGHEVGTSLLEKDKVNLAKELMEKAEQKNVKLLLPVDIVITKEFKNDSEYKTVNIDSIPKDMMGLDIGEKTRDLFSEEIKNSKTVIWNGPMGVFEMENFAKGTNRIAEAMAESDATTIIGGGDSAAAVEKTGLNDKMTHISTGGGASLELFEGKKLPGIEALEDK</sequence>
<evidence type="ECO:0000256" key="2">
    <source>
        <dbReference type="ARBA" id="ARBA00004838"/>
    </source>
</evidence>
<comment type="similarity">
    <text evidence="3 12 15">Belongs to the phosphoglycerate kinase family.</text>
</comment>
<comment type="pathway">
    <text evidence="2 12">Carbohydrate degradation; glycolysis; pyruvate from D-glyceraldehyde 3-phosphate: step 2/5.</text>
</comment>
<feature type="binding site" evidence="12 14">
    <location>
        <position position="327"/>
    </location>
    <ligand>
        <name>ATP</name>
        <dbReference type="ChEBI" id="CHEBI:30616"/>
    </ligand>
</feature>
<evidence type="ECO:0000256" key="3">
    <source>
        <dbReference type="ARBA" id="ARBA00008982"/>
    </source>
</evidence>
<evidence type="ECO:0000256" key="11">
    <source>
        <dbReference type="ARBA" id="ARBA00023152"/>
    </source>
</evidence>
<evidence type="ECO:0000256" key="10">
    <source>
        <dbReference type="ARBA" id="ARBA00022840"/>
    </source>
</evidence>
<organism evidence="16 17">
    <name type="scientific">Senegalia massiliensis</name>
    <dbReference type="NCBI Taxonomy" id="1720316"/>
    <lineage>
        <taxon>Bacteria</taxon>
        <taxon>Bacillati</taxon>
        <taxon>Bacillota</taxon>
        <taxon>Clostridia</taxon>
        <taxon>Eubacteriales</taxon>
        <taxon>Clostridiaceae</taxon>
        <taxon>Senegalia</taxon>
    </lineage>
</organism>
<dbReference type="GO" id="GO:0006096">
    <property type="term" value="P:glycolytic process"/>
    <property type="evidence" value="ECO:0007669"/>
    <property type="project" value="UniProtKB-UniRule"/>
</dbReference>
<dbReference type="PANTHER" id="PTHR11406">
    <property type="entry name" value="PHOSPHOGLYCERATE KINASE"/>
    <property type="match status" value="1"/>
</dbReference>
<feature type="binding site" evidence="12 14">
    <location>
        <begin position="353"/>
        <end position="356"/>
    </location>
    <ligand>
        <name>ATP</name>
        <dbReference type="ChEBI" id="CHEBI:30616"/>
    </ligand>
</feature>
<protein>
    <recommendedName>
        <fullName evidence="6 12">Phosphoglycerate kinase</fullName>
        <ecNumber evidence="5 12">2.7.2.3</ecNumber>
    </recommendedName>
</protein>
<feature type="binding site" evidence="13">
    <location>
        <position position="122"/>
    </location>
    <ligand>
        <name>(2R)-3-phosphoglycerate</name>
        <dbReference type="ChEBI" id="CHEBI:58272"/>
    </ligand>
</feature>
<dbReference type="EMBL" id="QXXA01000001">
    <property type="protein sequence ID" value="NBI05353.1"/>
    <property type="molecule type" value="Genomic_DNA"/>
</dbReference>
<dbReference type="InterPro" id="IPR015911">
    <property type="entry name" value="Phosphoglycerate_kinase_CS"/>
</dbReference>
<evidence type="ECO:0000313" key="16">
    <source>
        <dbReference type="EMBL" id="NBI05353.1"/>
    </source>
</evidence>
<feature type="binding site" evidence="12 14">
    <location>
        <position position="205"/>
    </location>
    <ligand>
        <name>ATP</name>
        <dbReference type="ChEBI" id="CHEBI:30616"/>
    </ligand>
</feature>
<dbReference type="OrthoDB" id="9808460at2"/>
<comment type="subunit">
    <text evidence="4 12">Monomer.</text>
</comment>
<dbReference type="PROSITE" id="PS00111">
    <property type="entry name" value="PGLYCERATE_KINASE"/>
    <property type="match status" value="1"/>
</dbReference>
<evidence type="ECO:0000256" key="9">
    <source>
        <dbReference type="ARBA" id="ARBA00022777"/>
    </source>
</evidence>
<dbReference type="Gene3D" id="3.40.50.1260">
    <property type="entry name" value="Phosphoglycerate kinase, N-terminal domain"/>
    <property type="match status" value="2"/>
</dbReference>
<evidence type="ECO:0000256" key="13">
    <source>
        <dbReference type="PIRSR" id="PIRSR000724-1"/>
    </source>
</evidence>
<evidence type="ECO:0000256" key="1">
    <source>
        <dbReference type="ARBA" id="ARBA00000642"/>
    </source>
</evidence>
<dbReference type="GO" id="GO:0004618">
    <property type="term" value="F:phosphoglycerate kinase activity"/>
    <property type="evidence" value="ECO:0007669"/>
    <property type="project" value="UniProtKB-UniRule"/>
</dbReference>
<dbReference type="SUPFAM" id="SSF53748">
    <property type="entry name" value="Phosphoglycerate kinase"/>
    <property type="match status" value="1"/>
</dbReference>
<gene>
    <name evidence="12" type="primary">pgk</name>
    <name evidence="16" type="ORF">D3Z33_00600</name>
</gene>
<dbReference type="FunFam" id="3.40.50.1260:FF:000006">
    <property type="entry name" value="Phosphoglycerate kinase"/>
    <property type="match status" value="1"/>
</dbReference>
<evidence type="ECO:0000313" key="17">
    <source>
        <dbReference type="Proteomes" id="UP000467132"/>
    </source>
</evidence>
<dbReference type="AlphaFoldDB" id="A0A845QY90"/>
<feature type="binding site" evidence="12">
    <location>
        <position position="122"/>
    </location>
    <ligand>
        <name>substrate</name>
    </ligand>
</feature>
<accession>A0A845QY90</accession>
<comment type="catalytic activity">
    <reaction evidence="1 12 15">
        <text>(2R)-3-phosphoglycerate + ATP = (2R)-3-phospho-glyceroyl phosphate + ADP</text>
        <dbReference type="Rhea" id="RHEA:14801"/>
        <dbReference type="ChEBI" id="CHEBI:30616"/>
        <dbReference type="ChEBI" id="CHEBI:57604"/>
        <dbReference type="ChEBI" id="CHEBI:58272"/>
        <dbReference type="ChEBI" id="CHEBI:456216"/>
        <dbReference type="EC" id="2.7.2.3"/>
    </reaction>
</comment>
<evidence type="ECO:0000256" key="4">
    <source>
        <dbReference type="ARBA" id="ARBA00011245"/>
    </source>
</evidence>
<feature type="binding site" evidence="12">
    <location>
        <position position="38"/>
    </location>
    <ligand>
        <name>substrate</name>
    </ligand>
</feature>
<dbReference type="GO" id="GO:0005829">
    <property type="term" value="C:cytosol"/>
    <property type="evidence" value="ECO:0007669"/>
    <property type="project" value="TreeGrafter"/>
</dbReference>
<feature type="binding site" evidence="12 14">
    <location>
        <position position="296"/>
    </location>
    <ligand>
        <name>ATP</name>
        <dbReference type="ChEBI" id="CHEBI:30616"/>
    </ligand>
</feature>
<dbReference type="PRINTS" id="PR00477">
    <property type="entry name" value="PHGLYCKINASE"/>
</dbReference>
<keyword evidence="7 12" id="KW-0808">Transferase</keyword>
<dbReference type="GO" id="GO:0006094">
    <property type="term" value="P:gluconeogenesis"/>
    <property type="evidence" value="ECO:0007669"/>
    <property type="project" value="TreeGrafter"/>
</dbReference>
<proteinExistence type="inferred from homology"/>
<name>A0A845QY90_9CLOT</name>
<feature type="binding site" evidence="13">
    <location>
        <position position="155"/>
    </location>
    <ligand>
        <name>(2R)-3-phosphoglycerate</name>
        <dbReference type="ChEBI" id="CHEBI:58272"/>
    </ligand>
</feature>
<dbReference type="InterPro" id="IPR036043">
    <property type="entry name" value="Phosphoglycerate_kinase_sf"/>
</dbReference>
<dbReference type="GO" id="GO:0043531">
    <property type="term" value="F:ADP binding"/>
    <property type="evidence" value="ECO:0007669"/>
    <property type="project" value="TreeGrafter"/>
</dbReference>
<dbReference type="Pfam" id="PF00162">
    <property type="entry name" value="PGK"/>
    <property type="match status" value="1"/>
</dbReference>
<dbReference type="InterPro" id="IPR001576">
    <property type="entry name" value="Phosphoglycerate_kinase"/>
</dbReference>
<feature type="binding site" evidence="12 13">
    <location>
        <begin position="22"/>
        <end position="24"/>
    </location>
    <ligand>
        <name>substrate</name>
    </ligand>
</feature>
<dbReference type="CDD" id="cd00318">
    <property type="entry name" value="Phosphoglycerate_kinase"/>
    <property type="match status" value="1"/>
</dbReference>
<feature type="binding site" evidence="12">
    <location>
        <position position="155"/>
    </location>
    <ligand>
        <name>substrate</name>
    </ligand>
</feature>
<evidence type="ECO:0000256" key="6">
    <source>
        <dbReference type="ARBA" id="ARBA00016471"/>
    </source>
</evidence>
<keyword evidence="17" id="KW-1185">Reference proteome</keyword>
<comment type="caution">
    <text evidence="16">The sequence shown here is derived from an EMBL/GenBank/DDBJ whole genome shotgun (WGS) entry which is preliminary data.</text>
</comment>